<feature type="domain" description="Nuclease SbcCD subunit D C-terminal" evidence="9">
    <location>
        <begin position="293"/>
        <end position="383"/>
    </location>
</feature>
<keyword evidence="7" id="KW-0235">DNA replication</keyword>
<comment type="similarity">
    <text evidence="1 7">Belongs to the SbcD family.</text>
</comment>
<reference evidence="10 11" key="1">
    <citation type="submission" date="2018-10" db="EMBL/GenBank/DDBJ databases">
        <authorList>
            <person name="Grouzdev D.S."/>
            <person name="Krutkina M.S."/>
            <person name="Tourova T.P."/>
            <person name="Nazina T.N."/>
        </authorList>
    </citation>
    <scope>NUCLEOTIDE SEQUENCE [LARGE SCALE GENOMIC DNA]</scope>
    <source>
        <strain evidence="10 11">435</strain>
    </source>
</reference>
<keyword evidence="6 7" id="KW-0269">Exonuclease</keyword>
<accession>A0A494WZ07</accession>
<dbReference type="GO" id="GO:0006260">
    <property type="term" value="P:DNA replication"/>
    <property type="evidence" value="ECO:0007669"/>
    <property type="project" value="UniProtKB-KW"/>
</dbReference>
<dbReference type="InterPro" id="IPR029052">
    <property type="entry name" value="Metallo-depent_PP-like"/>
</dbReference>
<keyword evidence="7" id="KW-0233">DNA recombination</keyword>
<dbReference type="Proteomes" id="UP000271256">
    <property type="component" value="Unassembled WGS sequence"/>
</dbReference>
<dbReference type="PANTHER" id="PTHR30337:SF0">
    <property type="entry name" value="NUCLEASE SBCCD SUBUNIT D"/>
    <property type="match status" value="1"/>
</dbReference>
<dbReference type="InterPro" id="IPR041796">
    <property type="entry name" value="Mre11_N"/>
</dbReference>
<dbReference type="Pfam" id="PF12320">
    <property type="entry name" value="SbcD_C"/>
    <property type="match status" value="1"/>
</dbReference>
<protein>
    <recommendedName>
        <fullName evidence="3 7">Nuclease SbcCD subunit D</fullName>
    </recommendedName>
</protein>
<gene>
    <name evidence="7" type="primary">sbcD</name>
    <name evidence="10" type="ORF">D7024_11905</name>
</gene>
<dbReference type="PANTHER" id="PTHR30337">
    <property type="entry name" value="COMPONENT OF ATP-DEPENDENT DSDNA EXONUCLEASE"/>
    <property type="match status" value="1"/>
</dbReference>
<evidence type="ECO:0000256" key="6">
    <source>
        <dbReference type="ARBA" id="ARBA00022839"/>
    </source>
</evidence>
<organism evidence="10 11">
    <name type="scientific">Desulfofundulus salinus</name>
    <dbReference type="NCBI Taxonomy" id="2419843"/>
    <lineage>
        <taxon>Bacteria</taxon>
        <taxon>Bacillati</taxon>
        <taxon>Bacillota</taxon>
        <taxon>Clostridia</taxon>
        <taxon>Eubacteriales</taxon>
        <taxon>Peptococcaceae</taxon>
        <taxon>Desulfofundulus</taxon>
    </lineage>
</organism>
<feature type="domain" description="Calcineurin-like phosphoesterase" evidence="8">
    <location>
        <begin position="5"/>
        <end position="96"/>
    </location>
</feature>
<evidence type="ECO:0000256" key="3">
    <source>
        <dbReference type="ARBA" id="ARBA00013365"/>
    </source>
</evidence>
<evidence type="ECO:0000256" key="1">
    <source>
        <dbReference type="ARBA" id="ARBA00010555"/>
    </source>
</evidence>
<dbReference type="AlphaFoldDB" id="A0A494WZ07"/>
<proteinExistence type="inferred from homology"/>
<dbReference type="InterPro" id="IPR050535">
    <property type="entry name" value="DNA_Repair-Maintenance_Comp"/>
</dbReference>
<evidence type="ECO:0000256" key="7">
    <source>
        <dbReference type="RuleBase" id="RU363069"/>
    </source>
</evidence>
<evidence type="ECO:0000259" key="9">
    <source>
        <dbReference type="Pfam" id="PF12320"/>
    </source>
</evidence>
<dbReference type="OrthoDB" id="9773856at2"/>
<dbReference type="NCBIfam" id="TIGR00619">
    <property type="entry name" value="sbcd"/>
    <property type="match status" value="1"/>
</dbReference>
<dbReference type="InterPro" id="IPR004843">
    <property type="entry name" value="Calcineurin-like_PHP"/>
</dbReference>
<keyword evidence="5 7" id="KW-0378">Hydrolase</keyword>
<keyword evidence="7" id="KW-0255">Endonuclease</keyword>
<dbReference type="GO" id="GO:0006310">
    <property type="term" value="P:DNA recombination"/>
    <property type="evidence" value="ECO:0007669"/>
    <property type="project" value="UniProtKB-KW"/>
</dbReference>
<dbReference type="InterPro" id="IPR004593">
    <property type="entry name" value="SbcD"/>
</dbReference>
<dbReference type="GO" id="GO:0008408">
    <property type="term" value="F:3'-5' exonuclease activity"/>
    <property type="evidence" value="ECO:0007669"/>
    <property type="project" value="InterPro"/>
</dbReference>
<evidence type="ECO:0000313" key="10">
    <source>
        <dbReference type="EMBL" id="RKO67592.1"/>
    </source>
</evidence>
<dbReference type="GO" id="GO:0004519">
    <property type="term" value="F:endonuclease activity"/>
    <property type="evidence" value="ECO:0007669"/>
    <property type="project" value="UniProtKB-KW"/>
</dbReference>
<dbReference type="RefSeq" id="WP_121452002.1">
    <property type="nucleotide sequence ID" value="NZ_RBWE01000001.1"/>
</dbReference>
<dbReference type="EMBL" id="RBWE01000001">
    <property type="protein sequence ID" value="RKO67592.1"/>
    <property type="molecule type" value="Genomic_DNA"/>
</dbReference>
<dbReference type="InterPro" id="IPR026843">
    <property type="entry name" value="SbcD_C"/>
</dbReference>
<comment type="function">
    <text evidence="7">SbcCD cleaves DNA hairpin structures. These structures can inhibit DNA replication and are intermediates in certain DNA recombination reactions. The complex acts as a 3'-&gt;5' double strand exonuclease that can open hairpins. It also has a 5' single-strand endonuclease activity.</text>
</comment>
<keyword evidence="4 7" id="KW-0540">Nuclease</keyword>
<name>A0A494WZ07_9FIRM</name>
<comment type="subunit">
    <text evidence="2 7">Heterodimer of SbcC and SbcD.</text>
</comment>
<dbReference type="CDD" id="cd00840">
    <property type="entry name" value="MPP_Mre11_N"/>
    <property type="match status" value="1"/>
</dbReference>
<evidence type="ECO:0000256" key="2">
    <source>
        <dbReference type="ARBA" id="ARBA00011322"/>
    </source>
</evidence>
<evidence type="ECO:0000259" key="8">
    <source>
        <dbReference type="Pfam" id="PF00149"/>
    </source>
</evidence>
<comment type="caution">
    <text evidence="10">The sequence shown here is derived from an EMBL/GenBank/DDBJ whole genome shotgun (WGS) entry which is preliminary data.</text>
</comment>
<dbReference type="Gene3D" id="3.60.21.10">
    <property type="match status" value="1"/>
</dbReference>
<evidence type="ECO:0000313" key="11">
    <source>
        <dbReference type="Proteomes" id="UP000271256"/>
    </source>
</evidence>
<sequence length="414" mass="45106">MDKALRILHTSDWHLGKTIGGHRRWDEQEQFIEEIALLARDEGVHLVLLAGDVFDTENPPARAEELYFDALSRLAVDGRQVVVIAGNHDQPERLAAPVPLAARQGVYILGRPGDVPPLGPGVLESGPSCLVLQGPGWPCPAVILALPYPSEARLGELLTPSLEEAVERQAAYSRRVAAFLKQLAGSCRPGAVNLAVSHLYMYGGQISDSERTLSLGGAYSVDPGAFPREVQYVALGHLHRPQEVVGAPVPCRYSGSPLAYSFSETGQAKGVVLVEAFPGRPVHFREITLNSGRPLVRWRATGGYEEVLAWCRAGRDERAWIDLEVHAAAPLTREQVEQLREMRPGIIDIRTVLPDQEGESAGTPDVDALPLDELFKLFYRQQTGGGEPHTDLVHIFLELVEATAGERGDEVEAG</sequence>
<dbReference type="Pfam" id="PF00149">
    <property type="entry name" value="Metallophos"/>
    <property type="match status" value="1"/>
</dbReference>
<keyword evidence="11" id="KW-1185">Reference proteome</keyword>
<dbReference type="SUPFAM" id="SSF56300">
    <property type="entry name" value="Metallo-dependent phosphatases"/>
    <property type="match status" value="1"/>
</dbReference>
<evidence type="ECO:0000256" key="4">
    <source>
        <dbReference type="ARBA" id="ARBA00022722"/>
    </source>
</evidence>
<evidence type="ECO:0000256" key="5">
    <source>
        <dbReference type="ARBA" id="ARBA00022801"/>
    </source>
</evidence>